<comment type="caution">
    <text evidence="1">The sequence shown here is derived from an EMBL/GenBank/DDBJ whole genome shotgun (WGS) entry which is preliminary data.</text>
</comment>
<organism evidence="1 2">
    <name type="scientific">Solanum bulbocastanum</name>
    <name type="common">Wild potato</name>
    <dbReference type="NCBI Taxonomy" id="147425"/>
    <lineage>
        <taxon>Eukaryota</taxon>
        <taxon>Viridiplantae</taxon>
        <taxon>Streptophyta</taxon>
        <taxon>Embryophyta</taxon>
        <taxon>Tracheophyta</taxon>
        <taxon>Spermatophyta</taxon>
        <taxon>Magnoliopsida</taxon>
        <taxon>eudicotyledons</taxon>
        <taxon>Gunneridae</taxon>
        <taxon>Pentapetalae</taxon>
        <taxon>asterids</taxon>
        <taxon>lamiids</taxon>
        <taxon>Solanales</taxon>
        <taxon>Solanaceae</taxon>
        <taxon>Solanoideae</taxon>
        <taxon>Solaneae</taxon>
        <taxon>Solanum</taxon>
    </lineage>
</organism>
<accession>A0AAN8SYP5</accession>
<evidence type="ECO:0000313" key="1">
    <source>
        <dbReference type="EMBL" id="KAK6778295.1"/>
    </source>
</evidence>
<protein>
    <submittedName>
        <fullName evidence="1">Uncharacterized protein</fullName>
    </submittedName>
</protein>
<proteinExistence type="predicted"/>
<reference evidence="1 2" key="1">
    <citation type="submission" date="2024-02" db="EMBL/GenBank/DDBJ databases">
        <title>de novo genome assembly of Solanum bulbocastanum strain 11H21.</title>
        <authorList>
            <person name="Hosaka A.J."/>
        </authorList>
    </citation>
    <scope>NUCLEOTIDE SEQUENCE [LARGE SCALE GENOMIC DNA]</scope>
    <source>
        <tissue evidence="1">Young leaves</tissue>
    </source>
</reference>
<keyword evidence="2" id="KW-1185">Reference proteome</keyword>
<name>A0AAN8SYP5_SOLBU</name>
<evidence type="ECO:0000313" key="2">
    <source>
        <dbReference type="Proteomes" id="UP001371456"/>
    </source>
</evidence>
<sequence>MFLTSFMPRCTDVL</sequence>
<gene>
    <name evidence="1" type="ORF">RDI58_025013</name>
</gene>
<dbReference type="Proteomes" id="UP001371456">
    <property type="component" value="Unassembled WGS sequence"/>
</dbReference>
<dbReference type="EMBL" id="JBANQN010000010">
    <property type="protein sequence ID" value="KAK6778295.1"/>
    <property type="molecule type" value="Genomic_DNA"/>
</dbReference>